<gene>
    <name evidence="6" type="ORF">GCM10007914_23740</name>
</gene>
<dbReference type="PANTHER" id="PTHR30385:SF7">
    <property type="entry name" value="RNA POLYMERASE SIGMA FACTOR FLIA"/>
    <property type="match status" value="1"/>
</dbReference>
<dbReference type="InterPro" id="IPR013325">
    <property type="entry name" value="RNA_pol_sigma_r2"/>
</dbReference>
<dbReference type="Gene3D" id="1.20.140.160">
    <property type="match status" value="1"/>
</dbReference>
<dbReference type="NCBIfam" id="TIGR02479">
    <property type="entry name" value="FliA_WhiG"/>
    <property type="match status" value="1"/>
</dbReference>
<dbReference type="GO" id="GO:0006352">
    <property type="term" value="P:DNA-templated transcription initiation"/>
    <property type="evidence" value="ECO:0007669"/>
    <property type="project" value="InterPro"/>
</dbReference>
<dbReference type="PROSITE" id="PS00716">
    <property type="entry name" value="SIGMA70_2"/>
    <property type="match status" value="1"/>
</dbReference>
<dbReference type="InterPro" id="IPR013324">
    <property type="entry name" value="RNA_pol_sigma_r3/r4-like"/>
</dbReference>
<dbReference type="Proteomes" id="UP001161408">
    <property type="component" value="Unassembled WGS sequence"/>
</dbReference>
<reference evidence="6" key="2">
    <citation type="submission" date="2023-01" db="EMBL/GenBank/DDBJ databases">
        <title>Draft genome sequence of Pseudoalteromonas tetraodonis strain NBRC 103034.</title>
        <authorList>
            <person name="Sun Q."/>
            <person name="Mori K."/>
        </authorList>
    </citation>
    <scope>NUCLEOTIDE SEQUENCE</scope>
    <source>
        <strain evidence="6">NBRC 103034</strain>
    </source>
</reference>
<reference evidence="6" key="1">
    <citation type="journal article" date="2014" name="Int. J. Syst. Evol. Microbiol.">
        <title>Complete genome sequence of Corynebacterium casei LMG S-19264T (=DSM 44701T), isolated from a smear-ripened cheese.</title>
        <authorList>
            <consortium name="US DOE Joint Genome Institute (JGI-PGF)"/>
            <person name="Walter F."/>
            <person name="Albersmeier A."/>
            <person name="Kalinowski J."/>
            <person name="Ruckert C."/>
        </authorList>
    </citation>
    <scope>NUCLEOTIDE SEQUENCE</scope>
    <source>
        <strain evidence="6">NBRC 103034</strain>
    </source>
</reference>
<comment type="caution">
    <text evidence="6">The sequence shown here is derived from an EMBL/GenBank/DDBJ whole genome shotgun (WGS) entry which is preliminary data.</text>
</comment>
<dbReference type="InterPro" id="IPR012845">
    <property type="entry name" value="RNA_pol_sigma_FliA_WhiG"/>
</dbReference>
<dbReference type="Gene3D" id="1.10.1740.10">
    <property type="match status" value="1"/>
</dbReference>
<keyword evidence="4" id="KW-0804">Transcription</keyword>
<proteinExistence type="predicted"/>
<evidence type="ECO:0000256" key="4">
    <source>
        <dbReference type="ARBA" id="ARBA00023163"/>
    </source>
</evidence>
<dbReference type="PANTHER" id="PTHR30385">
    <property type="entry name" value="SIGMA FACTOR F FLAGELLAR"/>
    <property type="match status" value="1"/>
</dbReference>
<dbReference type="NCBIfam" id="NF005413">
    <property type="entry name" value="PRK06986.1"/>
    <property type="match status" value="1"/>
</dbReference>
<dbReference type="CDD" id="cd06171">
    <property type="entry name" value="Sigma70_r4"/>
    <property type="match status" value="1"/>
</dbReference>
<dbReference type="GO" id="GO:0016987">
    <property type="term" value="F:sigma factor activity"/>
    <property type="evidence" value="ECO:0007669"/>
    <property type="project" value="UniProtKB-KW"/>
</dbReference>
<dbReference type="Pfam" id="PF04542">
    <property type="entry name" value="Sigma70_r2"/>
    <property type="match status" value="1"/>
</dbReference>
<dbReference type="InterPro" id="IPR000943">
    <property type="entry name" value="RNA_pol_sigma70"/>
</dbReference>
<dbReference type="GO" id="GO:0000428">
    <property type="term" value="C:DNA-directed RNA polymerase complex"/>
    <property type="evidence" value="ECO:0007669"/>
    <property type="project" value="UniProtKB-KW"/>
</dbReference>
<dbReference type="GO" id="GO:0003899">
    <property type="term" value="F:DNA-directed RNA polymerase activity"/>
    <property type="evidence" value="ECO:0007669"/>
    <property type="project" value="InterPro"/>
</dbReference>
<protein>
    <submittedName>
        <fullName evidence="6">DNA-directed RNA polymerase sigma-70 factor</fullName>
    </submittedName>
</protein>
<dbReference type="PRINTS" id="PR00046">
    <property type="entry name" value="SIGMA70FCT"/>
</dbReference>
<keyword evidence="3" id="KW-0238">DNA-binding</keyword>
<keyword evidence="6" id="KW-0240">DNA-directed RNA polymerase</keyword>
<evidence type="ECO:0000259" key="5">
    <source>
        <dbReference type="PROSITE" id="PS00716"/>
    </source>
</evidence>
<dbReference type="SUPFAM" id="SSF88659">
    <property type="entry name" value="Sigma3 and sigma4 domains of RNA polymerase sigma factors"/>
    <property type="match status" value="2"/>
</dbReference>
<accession>A0AA37S3J7</accession>
<dbReference type="EMBL" id="BSNE01000014">
    <property type="protein sequence ID" value="GLQ03493.1"/>
    <property type="molecule type" value="Genomic_DNA"/>
</dbReference>
<evidence type="ECO:0000313" key="6">
    <source>
        <dbReference type="EMBL" id="GLQ03493.1"/>
    </source>
</evidence>
<dbReference type="AlphaFoldDB" id="A0AA37S3J7"/>
<dbReference type="Pfam" id="PF04545">
    <property type="entry name" value="Sigma70_r4"/>
    <property type="match status" value="1"/>
</dbReference>
<sequence>MMLQEEWGELVTEPPVIFTPQKETQLLSQYAFLVNRAAAHMRTQVGVIVDNDDIYQIGIIALLSSIRRYGRDLDEKFAAFAFKRIRGAMLDEFRRVDWRPRQLRQQSHQLRDMSRSLQKQLGRDATDTEMCEALGISHKELIQLHYSEQAEAFDSLEALLEANPNLALTSAHTHDKEETAATLKAAMSKLNTREKLLLQLYYMHEMNMKEIALTLDLTEARVCQLHKQALEALTQALQKI</sequence>
<evidence type="ECO:0000256" key="1">
    <source>
        <dbReference type="ARBA" id="ARBA00023015"/>
    </source>
</evidence>
<keyword evidence="1" id="KW-0805">Transcription regulation</keyword>
<evidence type="ECO:0000313" key="7">
    <source>
        <dbReference type="Proteomes" id="UP001161408"/>
    </source>
</evidence>
<feature type="domain" description="RNA polymerase sigma-70" evidence="5">
    <location>
        <begin position="207"/>
        <end position="233"/>
    </location>
</feature>
<name>A0AA37S3J7_9GAMM</name>
<evidence type="ECO:0000256" key="2">
    <source>
        <dbReference type="ARBA" id="ARBA00023082"/>
    </source>
</evidence>
<keyword evidence="7" id="KW-1185">Reference proteome</keyword>
<dbReference type="GO" id="GO:0003677">
    <property type="term" value="F:DNA binding"/>
    <property type="evidence" value="ECO:0007669"/>
    <property type="project" value="UniProtKB-KW"/>
</dbReference>
<dbReference type="InterPro" id="IPR014284">
    <property type="entry name" value="RNA_pol_sigma-70_dom"/>
</dbReference>
<dbReference type="InterPro" id="IPR007627">
    <property type="entry name" value="RNA_pol_sigma70_r2"/>
</dbReference>
<dbReference type="SUPFAM" id="SSF88946">
    <property type="entry name" value="Sigma2 domain of RNA polymerase sigma factors"/>
    <property type="match status" value="1"/>
</dbReference>
<organism evidence="6 7">
    <name type="scientific">Pseudoalteromonas tetraodonis GFC</name>
    <dbReference type="NCBI Taxonomy" id="1315271"/>
    <lineage>
        <taxon>Bacteria</taxon>
        <taxon>Pseudomonadati</taxon>
        <taxon>Pseudomonadota</taxon>
        <taxon>Gammaproteobacteria</taxon>
        <taxon>Alteromonadales</taxon>
        <taxon>Pseudoalteromonadaceae</taxon>
        <taxon>Pseudoalteromonas</taxon>
    </lineage>
</organism>
<dbReference type="RefSeq" id="WP_096038286.1">
    <property type="nucleotide sequence ID" value="NZ_BJXY01000021.1"/>
</dbReference>
<dbReference type="InterPro" id="IPR007630">
    <property type="entry name" value="RNA_pol_sigma70_r4"/>
</dbReference>
<dbReference type="NCBIfam" id="TIGR02937">
    <property type="entry name" value="sigma70-ECF"/>
    <property type="match status" value="1"/>
</dbReference>
<keyword evidence="2" id="KW-0731">Sigma factor</keyword>
<evidence type="ECO:0000256" key="3">
    <source>
        <dbReference type="ARBA" id="ARBA00023125"/>
    </source>
</evidence>